<proteinExistence type="predicted"/>
<dbReference type="Gene3D" id="1.10.287.1050">
    <property type="entry name" value="H-NS histone-like proteins"/>
    <property type="match status" value="1"/>
</dbReference>
<evidence type="ECO:0000313" key="2">
    <source>
        <dbReference type="EMBL" id="PSU31692.1"/>
    </source>
</evidence>
<dbReference type="Proteomes" id="UP000241222">
    <property type="component" value="Unassembled WGS sequence"/>
</dbReference>
<organism evidence="2 3">
    <name type="scientific">Photobacterium lutimaris</name>
    <dbReference type="NCBI Taxonomy" id="388278"/>
    <lineage>
        <taxon>Bacteria</taxon>
        <taxon>Pseudomonadati</taxon>
        <taxon>Pseudomonadota</taxon>
        <taxon>Gammaproteobacteria</taxon>
        <taxon>Vibrionales</taxon>
        <taxon>Vibrionaceae</taxon>
        <taxon>Photobacterium</taxon>
    </lineage>
</organism>
<dbReference type="GO" id="GO:0046983">
    <property type="term" value="F:protein dimerization activity"/>
    <property type="evidence" value="ECO:0007669"/>
    <property type="project" value="InterPro"/>
</dbReference>
<evidence type="ECO:0000313" key="3">
    <source>
        <dbReference type="Proteomes" id="UP000241222"/>
    </source>
</evidence>
<keyword evidence="3" id="KW-1185">Reference proteome</keyword>
<dbReference type="InterPro" id="IPR054180">
    <property type="entry name" value="H-NS-like_N"/>
</dbReference>
<feature type="domain" description="DNA-binding protein H-NS-like N-terminal" evidence="1">
    <location>
        <begin position="10"/>
        <end position="85"/>
    </location>
</feature>
<reference evidence="2 3" key="1">
    <citation type="submission" date="2018-03" db="EMBL/GenBank/DDBJ databases">
        <title>Whole genome sequencing of Histamine producing bacteria.</title>
        <authorList>
            <person name="Butler K."/>
        </authorList>
    </citation>
    <scope>NUCLEOTIDE SEQUENCE [LARGE SCALE GENOMIC DNA]</scope>
    <source>
        <strain evidence="2 3">JCM 13586</strain>
    </source>
</reference>
<dbReference type="Pfam" id="PF22470">
    <property type="entry name" value="Histone_HNS_N"/>
    <property type="match status" value="1"/>
</dbReference>
<dbReference type="AlphaFoldDB" id="A0A2T3ITM3"/>
<comment type="caution">
    <text evidence="2">The sequence shown here is derived from an EMBL/GenBank/DDBJ whole genome shotgun (WGS) entry which is preliminary data.</text>
</comment>
<sequence length="90" mass="10056">MTGTKPNNYEDVLVVLKNKRKLGAAFKGETIKDIEKIQEIVLEVTQAKIDELQKAESLKAEQREAATKAIEALRNQNIPPELIKEVVGNL</sequence>
<dbReference type="RefSeq" id="WP_107350823.1">
    <property type="nucleotide sequence ID" value="NZ_PYMH01000013.1"/>
</dbReference>
<dbReference type="InterPro" id="IPR027454">
    <property type="entry name" value="Histone_HNS_N"/>
</dbReference>
<dbReference type="EMBL" id="PYMH01000013">
    <property type="protein sequence ID" value="PSU31692.1"/>
    <property type="molecule type" value="Genomic_DNA"/>
</dbReference>
<accession>A0A2T3ITM3</accession>
<gene>
    <name evidence="2" type="ORF">C9I99_21125</name>
</gene>
<name>A0A2T3ITM3_9GAMM</name>
<evidence type="ECO:0000259" key="1">
    <source>
        <dbReference type="Pfam" id="PF22470"/>
    </source>
</evidence>
<protein>
    <recommendedName>
        <fullName evidence="1">DNA-binding protein H-NS-like N-terminal domain-containing protein</fullName>
    </recommendedName>
</protein>